<dbReference type="AlphaFoldDB" id="A0A4S2L1I8"/>
<comment type="caution">
    <text evidence="1">The sequence shown here is derived from an EMBL/GenBank/DDBJ whole genome shotgun (WGS) entry which is preliminary data.</text>
</comment>
<accession>A0A4S2L1I8</accession>
<evidence type="ECO:0000313" key="1">
    <source>
        <dbReference type="EMBL" id="TGZ56525.1"/>
    </source>
</evidence>
<keyword evidence="2" id="KW-1185">Reference proteome</keyword>
<dbReference type="EMBL" id="QBLH01000329">
    <property type="protein sequence ID" value="TGZ56525.1"/>
    <property type="molecule type" value="Genomic_DNA"/>
</dbReference>
<protein>
    <submittedName>
        <fullName evidence="1">Uncharacterized protein</fullName>
    </submittedName>
</protein>
<evidence type="ECO:0000313" key="2">
    <source>
        <dbReference type="Proteomes" id="UP000310200"/>
    </source>
</evidence>
<reference evidence="1 2" key="1">
    <citation type="journal article" date="2019" name="Philos. Trans. R. Soc. Lond., B, Biol. Sci.">
        <title>Ant behaviour and brain gene expression of defending hosts depend on the ecological success of the intruding social parasite.</title>
        <authorList>
            <person name="Kaur R."/>
            <person name="Stoldt M."/>
            <person name="Jongepier E."/>
            <person name="Feldmeyer B."/>
            <person name="Menzel F."/>
            <person name="Bornberg-Bauer E."/>
            <person name="Foitzik S."/>
        </authorList>
    </citation>
    <scope>NUCLEOTIDE SEQUENCE [LARGE SCALE GENOMIC DNA]</scope>
    <source>
        <tissue evidence="1">Whole body</tissue>
    </source>
</reference>
<dbReference type="Proteomes" id="UP000310200">
    <property type="component" value="Unassembled WGS sequence"/>
</dbReference>
<gene>
    <name evidence="1" type="ORF">DBV15_10549</name>
</gene>
<name>A0A4S2L1I8_9HYME</name>
<proteinExistence type="predicted"/>
<sequence length="168" mass="19142">MAERFHGIRKARTHYPGDEGLKRSNTPLMEFLRFIHDLESAETDWFTLYAHSYARVTRLRSGRDGLMRDNGSGADTVAFPPLPLKASQFGVCLAVTEVEGTLSLKWISNRPFTALFFWHAIGYRSTRWRMNDIFIIAAHYGSPRLATPGIKTRARLGREKNLKRTVSA</sequence>
<organism evidence="1 2">
    <name type="scientific">Temnothorax longispinosus</name>
    <dbReference type="NCBI Taxonomy" id="300112"/>
    <lineage>
        <taxon>Eukaryota</taxon>
        <taxon>Metazoa</taxon>
        <taxon>Ecdysozoa</taxon>
        <taxon>Arthropoda</taxon>
        <taxon>Hexapoda</taxon>
        <taxon>Insecta</taxon>
        <taxon>Pterygota</taxon>
        <taxon>Neoptera</taxon>
        <taxon>Endopterygota</taxon>
        <taxon>Hymenoptera</taxon>
        <taxon>Apocrita</taxon>
        <taxon>Aculeata</taxon>
        <taxon>Formicoidea</taxon>
        <taxon>Formicidae</taxon>
        <taxon>Myrmicinae</taxon>
        <taxon>Temnothorax</taxon>
    </lineage>
</organism>